<evidence type="ECO:0000313" key="11">
    <source>
        <dbReference type="Proteomes" id="UP000177130"/>
    </source>
</evidence>
<evidence type="ECO:0000256" key="1">
    <source>
        <dbReference type="ARBA" id="ARBA00008069"/>
    </source>
</evidence>
<feature type="region of interest" description="Disordered" evidence="8">
    <location>
        <begin position="131"/>
        <end position="156"/>
    </location>
</feature>
<comment type="similarity">
    <text evidence="1 7">Belongs to the amidase family. GatA subfamily.</text>
</comment>
<gene>
    <name evidence="7" type="primary">gatA</name>
    <name evidence="10" type="ORF">A3C72_00325</name>
</gene>
<dbReference type="STRING" id="1802306.A3C72_00325"/>
<comment type="caution">
    <text evidence="10">The sequence shown here is derived from an EMBL/GenBank/DDBJ whole genome shotgun (WGS) entry which is preliminary data.</text>
</comment>
<dbReference type="GO" id="GO:0006412">
    <property type="term" value="P:translation"/>
    <property type="evidence" value="ECO:0007669"/>
    <property type="project" value="UniProtKB-UniRule"/>
</dbReference>
<dbReference type="GO" id="GO:0005524">
    <property type="term" value="F:ATP binding"/>
    <property type="evidence" value="ECO:0007669"/>
    <property type="project" value="UniProtKB-KW"/>
</dbReference>
<dbReference type="EMBL" id="MHRK01000036">
    <property type="protein sequence ID" value="OHA23363.1"/>
    <property type="molecule type" value="Genomic_DNA"/>
</dbReference>
<evidence type="ECO:0000256" key="7">
    <source>
        <dbReference type="HAMAP-Rule" id="MF_00120"/>
    </source>
</evidence>
<feature type="active site" description="Acyl-ester intermediate" evidence="7">
    <location>
        <position position="178"/>
    </location>
</feature>
<dbReference type="HAMAP" id="MF_00120">
    <property type="entry name" value="GatA"/>
    <property type="match status" value="1"/>
</dbReference>
<evidence type="ECO:0000256" key="8">
    <source>
        <dbReference type="SAM" id="MobiDB-lite"/>
    </source>
</evidence>
<dbReference type="InterPro" id="IPR036928">
    <property type="entry name" value="AS_sf"/>
</dbReference>
<keyword evidence="2 7" id="KW-0436">Ligase</keyword>
<evidence type="ECO:0000256" key="2">
    <source>
        <dbReference type="ARBA" id="ARBA00022598"/>
    </source>
</evidence>
<dbReference type="Gene3D" id="3.90.1300.10">
    <property type="entry name" value="Amidase signature (AS) domain"/>
    <property type="match status" value="1"/>
</dbReference>
<dbReference type="PANTHER" id="PTHR11895:SF7">
    <property type="entry name" value="GLUTAMYL-TRNA(GLN) AMIDOTRANSFERASE SUBUNIT A, MITOCHONDRIAL"/>
    <property type="match status" value="1"/>
</dbReference>
<dbReference type="PANTHER" id="PTHR11895">
    <property type="entry name" value="TRANSAMIDASE"/>
    <property type="match status" value="1"/>
</dbReference>
<dbReference type="AlphaFoldDB" id="A0A1G2MHP9"/>
<name>A0A1G2MHP9_9BACT</name>
<keyword evidence="3 7" id="KW-0547">Nucleotide-binding</keyword>
<evidence type="ECO:0000256" key="3">
    <source>
        <dbReference type="ARBA" id="ARBA00022741"/>
    </source>
</evidence>
<dbReference type="Proteomes" id="UP000177130">
    <property type="component" value="Unassembled WGS sequence"/>
</dbReference>
<dbReference type="InterPro" id="IPR000120">
    <property type="entry name" value="Amidase"/>
</dbReference>
<dbReference type="GO" id="GO:0050567">
    <property type="term" value="F:glutaminyl-tRNA synthase (glutamine-hydrolyzing) activity"/>
    <property type="evidence" value="ECO:0007669"/>
    <property type="project" value="UniProtKB-UniRule"/>
</dbReference>
<accession>A0A1G2MHP9</accession>
<proteinExistence type="inferred from homology"/>
<comment type="subunit">
    <text evidence="7">Heterotrimer of A, B and C subunits.</text>
</comment>
<dbReference type="GO" id="GO:0030956">
    <property type="term" value="C:glutamyl-tRNA(Gln) amidotransferase complex"/>
    <property type="evidence" value="ECO:0007669"/>
    <property type="project" value="InterPro"/>
</dbReference>
<evidence type="ECO:0000256" key="5">
    <source>
        <dbReference type="ARBA" id="ARBA00022917"/>
    </source>
</evidence>
<evidence type="ECO:0000313" key="10">
    <source>
        <dbReference type="EMBL" id="OHA23363.1"/>
    </source>
</evidence>
<evidence type="ECO:0000256" key="4">
    <source>
        <dbReference type="ARBA" id="ARBA00022840"/>
    </source>
</evidence>
<dbReference type="InterPro" id="IPR023631">
    <property type="entry name" value="Amidase_dom"/>
</dbReference>
<dbReference type="PROSITE" id="PS00571">
    <property type="entry name" value="AMIDASES"/>
    <property type="match status" value="1"/>
</dbReference>
<dbReference type="InterPro" id="IPR020556">
    <property type="entry name" value="Amidase_CS"/>
</dbReference>
<comment type="function">
    <text evidence="7">Allows the formation of correctly charged Gln-tRNA(Gln) through the transamidation of misacylated Glu-tRNA(Gln) in organisms which lack glutaminyl-tRNA synthetase. The reaction takes place in the presence of glutamine and ATP through an activated gamma-phospho-Glu-tRNA(Gln).</text>
</comment>
<sequence length="479" mass="51568">MAIDLKSLTISKARISLERGDFTAVSLAEAYLSEIKKSDSSIHAYLEVFDDVLEQAKLADQKIKRGEKGALLGIPLAIKDNILIEGRRVGAASKILEGYVAPYDSTVTRKLKEAGAIFLGRTNMDEFAMGSSTENSAYGPSKNPFDKERVPGGSSGGSAASIAANFALAALGSDTGGSIRQPAAFCGLVGLKPTYGSVSRYGLIAMGSSLDVIGPLTKNIKDAEILYSVIKGKDKMDSTSIDLDDNLKIPAKMRVGDFSDFIDMVGKNGIDREVLSNYRQSLDKLSKLGYEIKKIKTDVTALTYSLPVYYVVMPAEVSANLSRFDGMRFGFYKDGGSNLLSDYKATRGAGFGKETRRRIILGTYVLSSGYYDAYYGRAVAIQGLIKETMAKIFEEVDLVATPTTPTAAFKFGAKVSNPVEMYLADIFTVTANMAGIPAVSLPSGFTEIDGKKLPLGFQLMSAHGKDQYLFKAGKDFLGE</sequence>
<comment type="catalytic activity">
    <reaction evidence="6 7">
        <text>L-glutamyl-tRNA(Gln) + L-glutamine + ATP + H2O = L-glutaminyl-tRNA(Gln) + L-glutamate + ADP + phosphate + H(+)</text>
        <dbReference type="Rhea" id="RHEA:17521"/>
        <dbReference type="Rhea" id="RHEA-COMP:9681"/>
        <dbReference type="Rhea" id="RHEA-COMP:9684"/>
        <dbReference type="ChEBI" id="CHEBI:15377"/>
        <dbReference type="ChEBI" id="CHEBI:15378"/>
        <dbReference type="ChEBI" id="CHEBI:29985"/>
        <dbReference type="ChEBI" id="CHEBI:30616"/>
        <dbReference type="ChEBI" id="CHEBI:43474"/>
        <dbReference type="ChEBI" id="CHEBI:58359"/>
        <dbReference type="ChEBI" id="CHEBI:78520"/>
        <dbReference type="ChEBI" id="CHEBI:78521"/>
        <dbReference type="ChEBI" id="CHEBI:456216"/>
        <dbReference type="EC" id="6.3.5.7"/>
    </reaction>
</comment>
<evidence type="ECO:0000256" key="6">
    <source>
        <dbReference type="ARBA" id="ARBA00047407"/>
    </source>
</evidence>
<evidence type="ECO:0000259" key="9">
    <source>
        <dbReference type="Pfam" id="PF01425"/>
    </source>
</evidence>
<feature type="active site" description="Charge relay system" evidence="7">
    <location>
        <position position="154"/>
    </location>
</feature>
<organism evidence="10 11">
    <name type="scientific">Candidatus Taylorbacteria bacterium RIFCSPHIGHO2_02_FULL_43_32b</name>
    <dbReference type="NCBI Taxonomy" id="1802306"/>
    <lineage>
        <taxon>Bacteria</taxon>
        <taxon>Candidatus Tayloriibacteriota</taxon>
    </lineage>
</organism>
<reference evidence="10 11" key="1">
    <citation type="journal article" date="2016" name="Nat. Commun.">
        <title>Thousands of microbial genomes shed light on interconnected biogeochemical processes in an aquifer system.</title>
        <authorList>
            <person name="Anantharaman K."/>
            <person name="Brown C.T."/>
            <person name="Hug L.A."/>
            <person name="Sharon I."/>
            <person name="Castelle C.J."/>
            <person name="Probst A.J."/>
            <person name="Thomas B.C."/>
            <person name="Singh A."/>
            <person name="Wilkins M.J."/>
            <person name="Karaoz U."/>
            <person name="Brodie E.L."/>
            <person name="Williams K.H."/>
            <person name="Hubbard S.S."/>
            <person name="Banfield J.F."/>
        </authorList>
    </citation>
    <scope>NUCLEOTIDE SEQUENCE [LARGE SCALE GENOMIC DNA]</scope>
</reference>
<keyword evidence="5 7" id="KW-0648">Protein biosynthesis</keyword>
<keyword evidence="4 7" id="KW-0067">ATP-binding</keyword>
<dbReference type="EC" id="6.3.5.7" evidence="7"/>
<protein>
    <recommendedName>
        <fullName evidence="7">Glutamyl-tRNA(Gln) amidotransferase subunit A</fullName>
        <shortName evidence="7">Glu-ADT subunit A</shortName>
        <ecNumber evidence="7">6.3.5.7</ecNumber>
    </recommendedName>
</protein>
<feature type="domain" description="Amidase" evidence="9">
    <location>
        <begin position="27"/>
        <end position="469"/>
    </location>
</feature>
<dbReference type="Pfam" id="PF01425">
    <property type="entry name" value="Amidase"/>
    <property type="match status" value="1"/>
</dbReference>
<dbReference type="NCBIfam" id="TIGR00132">
    <property type="entry name" value="gatA"/>
    <property type="match status" value="1"/>
</dbReference>
<feature type="active site" description="Charge relay system" evidence="7">
    <location>
        <position position="79"/>
    </location>
</feature>
<dbReference type="SUPFAM" id="SSF75304">
    <property type="entry name" value="Amidase signature (AS) enzymes"/>
    <property type="match status" value="1"/>
</dbReference>
<dbReference type="InterPro" id="IPR004412">
    <property type="entry name" value="GatA"/>
</dbReference>